<dbReference type="EMBL" id="CAJOBC010001079">
    <property type="protein sequence ID" value="CAF3653710.1"/>
    <property type="molecule type" value="Genomic_DNA"/>
</dbReference>
<protein>
    <recommendedName>
        <fullName evidence="2">V(D)J recombination-activating protein 1 RNase H domain-containing protein</fullName>
    </recommendedName>
</protein>
<evidence type="ECO:0000259" key="2">
    <source>
        <dbReference type="Pfam" id="PF26100"/>
    </source>
</evidence>
<sequence length="399" mass="46449">MNYGIEAEPSDLLLNDLYKLYYYTCNKDVDLTVTAIYEYLDVERCEENTIEISTVLDVHTAKNKNRFDACRRLSNQRRETEFQNIVLRKSELKQRQNPPKRTTRDFSSVGTKQKKRKLTDLNNELDDFARDNSISVNQVLGFLIQQRNDRDNKKLAEIGKQPYETGDLQDTKKQLDYDETLAMKSHLELSRNQVDFLKGFLHPYIKISNREYVRNYWNDLLPAIAPWRNNTEMLIADRETVIIITIKRLIEMLRKQNTSVPTKLEYREKTGHDGAGNMSIYKSKDTPMQNTNIFSKMFVPLSLKDSTGEVVWRNESPNSSRRCRPLGLIAEKESTKLLWFVNGVFEPGEKSLMQNGIKVEYNNVEYEVKIVIESSMKDLNLRTTESGLRGADCLLRPTD</sequence>
<dbReference type="OrthoDB" id="8197165at2759"/>
<accession>A0A813X475</accession>
<comment type="caution">
    <text evidence="3">The sequence shown here is derived from an EMBL/GenBank/DDBJ whole genome shotgun (WGS) entry which is preliminary data.</text>
</comment>
<evidence type="ECO:0000313" key="3">
    <source>
        <dbReference type="EMBL" id="CAF0866240.1"/>
    </source>
</evidence>
<dbReference type="Pfam" id="PF26100">
    <property type="entry name" value="RAG1_RNase_H"/>
    <property type="match status" value="1"/>
</dbReference>
<dbReference type="AlphaFoldDB" id="A0A813X475"/>
<keyword evidence="5" id="KW-1185">Reference proteome</keyword>
<dbReference type="Proteomes" id="UP000663829">
    <property type="component" value="Unassembled WGS sequence"/>
</dbReference>
<feature type="compositionally biased region" description="Polar residues" evidence="1">
    <location>
        <begin position="95"/>
        <end position="111"/>
    </location>
</feature>
<dbReference type="Proteomes" id="UP000681722">
    <property type="component" value="Unassembled WGS sequence"/>
</dbReference>
<dbReference type="EMBL" id="CAJNOQ010001080">
    <property type="protein sequence ID" value="CAF0866240.1"/>
    <property type="molecule type" value="Genomic_DNA"/>
</dbReference>
<feature type="domain" description="V(D)J recombination-activating protein 1 RNase H" evidence="2">
    <location>
        <begin position="268"/>
        <end position="390"/>
    </location>
</feature>
<feature type="region of interest" description="Disordered" evidence="1">
    <location>
        <begin position="91"/>
        <end position="114"/>
    </location>
</feature>
<gene>
    <name evidence="3" type="ORF">GPM918_LOCUS6854</name>
    <name evidence="4" type="ORF">SRO942_LOCUS6853</name>
</gene>
<proteinExistence type="predicted"/>
<evidence type="ECO:0000313" key="5">
    <source>
        <dbReference type="Proteomes" id="UP000663829"/>
    </source>
</evidence>
<evidence type="ECO:0000256" key="1">
    <source>
        <dbReference type="SAM" id="MobiDB-lite"/>
    </source>
</evidence>
<name>A0A813X475_9BILA</name>
<dbReference type="InterPro" id="IPR058554">
    <property type="entry name" value="RAG1_RNase_H"/>
</dbReference>
<evidence type="ECO:0000313" key="4">
    <source>
        <dbReference type="EMBL" id="CAF3653710.1"/>
    </source>
</evidence>
<reference evidence="3" key="1">
    <citation type="submission" date="2021-02" db="EMBL/GenBank/DDBJ databases">
        <authorList>
            <person name="Nowell W R."/>
        </authorList>
    </citation>
    <scope>NUCLEOTIDE SEQUENCE</scope>
</reference>
<organism evidence="3 5">
    <name type="scientific">Didymodactylos carnosus</name>
    <dbReference type="NCBI Taxonomy" id="1234261"/>
    <lineage>
        <taxon>Eukaryota</taxon>
        <taxon>Metazoa</taxon>
        <taxon>Spiralia</taxon>
        <taxon>Gnathifera</taxon>
        <taxon>Rotifera</taxon>
        <taxon>Eurotatoria</taxon>
        <taxon>Bdelloidea</taxon>
        <taxon>Philodinida</taxon>
        <taxon>Philodinidae</taxon>
        <taxon>Didymodactylos</taxon>
    </lineage>
</organism>